<evidence type="ECO:0000256" key="5">
    <source>
        <dbReference type="ARBA" id="ARBA00024042"/>
    </source>
</evidence>
<dbReference type="SUPFAM" id="SSF51395">
    <property type="entry name" value="FMN-linked oxidoreductases"/>
    <property type="match status" value="1"/>
</dbReference>
<dbReference type="EMBL" id="UINC01000130">
    <property type="protein sequence ID" value="SUZ49681.1"/>
    <property type="molecule type" value="Genomic_DNA"/>
</dbReference>
<gene>
    <name evidence="7" type="ORF">METZ01_LOCUS2535</name>
</gene>
<evidence type="ECO:0000259" key="6">
    <source>
        <dbReference type="PROSITE" id="PS51349"/>
    </source>
</evidence>
<comment type="similarity">
    <text evidence="5">Belongs to the FMN-dependent alpha-hydroxy acid dehydrogenase family.</text>
</comment>
<dbReference type="AlphaFoldDB" id="A0A381N4Z7"/>
<dbReference type="PIRSF" id="PIRSF000138">
    <property type="entry name" value="Al-hdrx_acd_dh"/>
    <property type="match status" value="1"/>
</dbReference>
<comment type="cofactor">
    <cofactor evidence="1">
        <name>FMN</name>
        <dbReference type="ChEBI" id="CHEBI:58210"/>
    </cofactor>
</comment>
<dbReference type="InterPro" id="IPR012133">
    <property type="entry name" value="Alpha-hydoxy_acid_DH_FMN"/>
</dbReference>
<keyword evidence="3" id="KW-0288">FMN</keyword>
<evidence type="ECO:0000256" key="3">
    <source>
        <dbReference type="ARBA" id="ARBA00022643"/>
    </source>
</evidence>
<keyword evidence="2" id="KW-0285">Flavoprotein</keyword>
<protein>
    <recommendedName>
        <fullName evidence="6">FMN hydroxy acid dehydrogenase domain-containing protein</fullName>
    </recommendedName>
</protein>
<reference evidence="7" key="1">
    <citation type="submission" date="2018-05" db="EMBL/GenBank/DDBJ databases">
        <authorList>
            <person name="Lanie J.A."/>
            <person name="Ng W.-L."/>
            <person name="Kazmierczak K.M."/>
            <person name="Andrzejewski T.M."/>
            <person name="Davidsen T.M."/>
            <person name="Wayne K.J."/>
            <person name="Tettelin H."/>
            <person name="Glass J.I."/>
            <person name="Rusch D."/>
            <person name="Podicherti R."/>
            <person name="Tsui H.-C.T."/>
            <person name="Winkler M.E."/>
        </authorList>
    </citation>
    <scope>NUCLEOTIDE SEQUENCE</scope>
</reference>
<organism evidence="7">
    <name type="scientific">marine metagenome</name>
    <dbReference type="NCBI Taxonomy" id="408172"/>
    <lineage>
        <taxon>unclassified sequences</taxon>
        <taxon>metagenomes</taxon>
        <taxon>ecological metagenomes</taxon>
    </lineage>
</organism>
<feature type="domain" description="FMN hydroxy acid dehydrogenase" evidence="6">
    <location>
        <begin position="36"/>
        <end position="342"/>
    </location>
</feature>
<dbReference type="GO" id="GO:0016491">
    <property type="term" value="F:oxidoreductase activity"/>
    <property type="evidence" value="ECO:0007669"/>
    <property type="project" value="UniProtKB-KW"/>
</dbReference>
<dbReference type="InterPro" id="IPR013785">
    <property type="entry name" value="Aldolase_TIM"/>
</dbReference>
<dbReference type="InterPro" id="IPR000262">
    <property type="entry name" value="FMN-dep_DH"/>
</dbReference>
<dbReference type="PANTHER" id="PTHR10578:SF107">
    <property type="entry name" value="2-HYDROXYACID OXIDASE 1"/>
    <property type="match status" value="1"/>
</dbReference>
<dbReference type="PANTHER" id="PTHR10578">
    <property type="entry name" value="S -2-HYDROXY-ACID OXIDASE-RELATED"/>
    <property type="match status" value="1"/>
</dbReference>
<proteinExistence type="inferred from homology"/>
<evidence type="ECO:0000256" key="2">
    <source>
        <dbReference type="ARBA" id="ARBA00022630"/>
    </source>
</evidence>
<evidence type="ECO:0000256" key="1">
    <source>
        <dbReference type="ARBA" id="ARBA00001917"/>
    </source>
</evidence>
<dbReference type="GO" id="GO:0010181">
    <property type="term" value="F:FMN binding"/>
    <property type="evidence" value="ECO:0007669"/>
    <property type="project" value="InterPro"/>
</dbReference>
<dbReference type="Gene3D" id="3.20.20.70">
    <property type="entry name" value="Aldolase class I"/>
    <property type="match status" value="1"/>
</dbReference>
<evidence type="ECO:0000256" key="4">
    <source>
        <dbReference type="ARBA" id="ARBA00023002"/>
    </source>
</evidence>
<dbReference type="Pfam" id="PF01070">
    <property type="entry name" value="FMN_dh"/>
    <property type="match status" value="2"/>
</dbReference>
<dbReference type="PROSITE" id="PS51349">
    <property type="entry name" value="FMN_HYDROXY_ACID_DH_2"/>
    <property type="match status" value="1"/>
</dbReference>
<sequence length="342" mass="36352">MKVDRRESLRQFGEFVTRSPAVTSQPSAGPTADRVAPVLELVNVPEFESMAKLVLPPAQYAAVSGGHRQSFDRMTFRQRLMVYAMDLDLTTELFGHQMFAPIIVGPVANQGALHPEGELGTARGASAAKAVMVAAQQSSYPIDQIVAASTEPVWFQLYADVSTVLDDARRAVDAGCRALCLTIGVSSDQRPVRTNWDVVEQVSQAVDIPLVVKGVMNVDDARTAGQSGAQGVVVSSHGGLVGGDNTLPIDVLPAVADAVGGQMPVLVDGSFRRGTDVLKGLALGATAVMVARPPMWGLAAYGTEGVQTVVEILQTELARNMAASGRPTIAMIDRELVRFDKW</sequence>
<name>A0A381N4Z7_9ZZZZ</name>
<keyword evidence="4" id="KW-0560">Oxidoreductase</keyword>
<dbReference type="CDD" id="cd02809">
    <property type="entry name" value="alpha_hydroxyacid_oxid_FMN"/>
    <property type="match status" value="1"/>
</dbReference>
<accession>A0A381N4Z7</accession>
<dbReference type="InterPro" id="IPR037396">
    <property type="entry name" value="FMN_HAD"/>
</dbReference>
<evidence type="ECO:0000313" key="7">
    <source>
        <dbReference type="EMBL" id="SUZ49681.1"/>
    </source>
</evidence>